<evidence type="ECO:0000256" key="6">
    <source>
        <dbReference type="ARBA" id="ARBA00013185"/>
    </source>
</evidence>
<comment type="similarity">
    <text evidence="4 11">Belongs to the aldose epimerase family.</text>
</comment>
<evidence type="ECO:0000256" key="9">
    <source>
        <dbReference type="ARBA" id="ARBA00023235"/>
    </source>
</evidence>
<evidence type="ECO:0000256" key="10">
    <source>
        <dbReference type="ARBA" id="ARBA00023277"/>
    </source>
</evidence>
<dbReference type="InterPro" id="IPR047215">
    <property type="entry name" value="Galactose_mutarotase-like"/>
</dbReference>
<dbReference type="InterPro" id="IPR015443">
    <property type="entry name" value="Aldose_1-epimerase"/>
</dbReference>
<dbReference type="PANTHER" id="PTHR10091">
    <property type="entry name" value="ALDOSE-1-EPIMERASE"/>
    <property type="match status" value="1"/>
</dbReference>
<dbReference type="SUPFAM" id="SSF74650">
    <property type="entry name" value="Galactose mutarotase-like"/>
    <property type="match status" value="1"/>
</dbReference>
<organism evidence="16 17">
    <name type="scientific">Microbacter margulisiae</name>
    <dbReference type="NCBI Taxonomy" id="1350067"/>
    <lineage>
        <taxon>Bacteria</taxon>
        <taxon>Pseudomonadati</taxon>
        <taxon>Bacteroidota</taxon>
        <taxon>Bacteroidia</taxon>
        <taxon>Bacteroidales</taxon>
        <taxon>Porphyromonadaceae</taxon>
        <taxon>Microbacter</taxon>
    </lineage>
</organism>
<feature type="binding site" evidence="14">
    <location>
        <begin position="214"/>
        <end position="216"/>
    </location>
    <ligand>
        <name>beta-D-galactose</name>
        <dbReference type="ChEBI" id="CHEBI:27667"/>
    </ligand>
</feature>
<dbReference type="InterPro" id="IPR008183">
    <property type="entry name" value="Aldose_1/G6P_1-epimerase"/>
</dbReference>
<dbReference type="GO" id="GO:0033499">
    <property type="term" value="P:galactose catabolic process via UDP-galactose, Leloir pathway"/>
    <property type="evidence" value="ECO:0007669"/>
    <property type="project" value="TreeGrafter"/>
</dbReference>
<keyword evidence="15" id="KW-0732">Signal</keyword>
<reference evidence="16 17" key="1">
    <citation type="submission" date="2020-08" db="EMBL/GenBank/DDBJ databases">
        <title>Genomic Encyclopedia of Type Strains, Phase IV (KMG-IV): sequencing the most valuable type-strain genomes for metagenomic binning, comparative biology and taxonomic classification.</title>
        <authorList>
            <person name="Goeker M."/>
        </authorList>
    </citation>
    <scope>NUCLEOTIDE SEQUENCE [LARGE SCALE GENOMIC DNA]</scope>
    <source>
        <strain evidence="16 17">DSM 27471</strain>
    </source>
</reference>
<dbReference type="PIRSF" id="PIRSF005096">
    <property type="entry name" value="GALM"/>
    <property type="match status" value="1"/>
</dbReference>
<comment type="caution">
    <text evidence="16">The sequence shown here is derived from an EMBL/GenBank/DDBJ whole genome shotgun (WGS) entry which is preliminary data.</text>
</comment>
<sequence length="389" mass="42636">MKNIQHYVWLSLTIAMLASCKSHTATNQQQSTNPGVPVLQAKNFADTINGKTTSLYLLKNKNGMQVAITNYGARLVSIVVPDKNNVPTDVIIGFTNVKEYVTSPDRFYGAIIGRVANRIAKGMFTLGGKTYHLAINNPPNSLHGGEPGYQDVVWDATQPNDSTVELSYLSKDGQANYPGNLQIHVTYTLGSDNALKISYEAQTDKTTLVSLTNHSYFNLNGEGSGTIDNQELQLNADQVTPVDSTQIPTGKFDSVAGTPFDFRTLTAIGKRIGEKNTQLAYGKGYDVNYVLNNPKAGSLFHAATVIGDKSGIQMDVYTVEPGLQFYSGNFMAGNNILQNKNIKDGYRTAFCLETQHYPDAPNHKNFPSIVLKPGKKYATYSIYKFSVEK</sequence>
<protein>
    <recommendedName>
        <fullName evidence="7 11">Aldose 1-epimerase</fullName>
        <ecNumber evidence="6 11">5.1.3.3</ecNumber>
    </recommendedName>
</protein>
<dbReference type="InterPro" id="IPR014718">
    <property type="entry name" value="GH-type_carb-bd"/>
</dbReference>
<dbReference type="PROSITE" id="PS00545">
    <property type="entry name" value="ALDOSE_1_EPIMERASE"/>
    <property type="match status" value="1"/>
</dbReference>
<evidence type="ECO:0000256" key="5">
    <source>
        <dbReference type="ARBA" id="ARBA00011245"/>
    </source>
</evidence>
<evidence type="ECO:0000256" key="11">
    <source>
        <dbReference type="PIRNR" id="PIRNR005096"/>
    </source>
</evidence>
<dbReference type="NCBIfam" id="NF008277">
    <property type="entry name" value="PRK11055.1"/>
    <property type="match status" value="1"/>
</dbReference>
<feature type="chain" id="PRO_5030690777" description="Aldose 1-epimerase" evidence="15">
    <location>
        <begin position="25"/>
        <end position="389"/>
    </location>
</feature>
<dbReference type="RefSeq" id="WP_183414064.1">
    <property type="nucleotide sequence ID" value="NZ_JACHYB010000002.1"/>
</dbReference>
<evidence type="ECO:0000256" key="1">
    <source>
        <dbReference type="ARBA" id="ARBA00001614"/>
    </source>
</evidence>
<dbReference type="GO" id="GO:0005737">
    <property type="term" value="C:cytoplasm"/>
    <property type="evidence" value="ECO:0007669"/>
    <property type="project" value="TreeGrafter"/>
</dbReference>
<evidence type="ECO:0000313" key="16">
    <source>
        <dbReference type="EMBL" id="MBB3188304.1"/>
    </source>
</evidence>
<evidence type="ECO:0000256" key="14">
    <source>
        <dbReference type="PIRSR" id="PIRSR005096-3"/>
    </source>
</evidence>
<comment type="cofactor">
    <cofactor evidence="2">
        <name>Ca(2+)</name>
        <dbReference type="ChEBI" id="CHEBI:29108"/>
    </cofactor>
</comment>
<dbReference type="AlphaFoldDB" id="A0A7W5DTI6"/>
<keyword evidence="8" id="KW-0106">Calcium</keyword>
<evidence type="ECO:0000256" key="15">
    <source>
        <dbReference type="SAM" id="SignalP"/>
    </source>
</evidence>
<dbReference type="Proteomes" id="UP000544222">
    <property type="component" value="Unassembled WGS sequence"/>
</dbReference>
<comment type="subunit">
    <text evidence="5">Monomer.</text>
</comment>
<keyword evidence="9 11" id="KW-0413">Isomerase</keyword>
<evidence type="ECO:0000256" key="7">
    <source>
        <dbReference type="ARBA" id="ARBA00014165"/>
    </source>
</evidence>
<dbReference type="EMBL" id="JACHYB010000002">
    <property type="protein sequence ID" value="MBB3188304.1"/>
    <property type="molecule type" value="Genomic_DNA"/>
</dbReference>
<dbReference type="GO" id="GO:0006006">
    <property type="term" value="P:glucose metabolic process"/>
    <property type="evidence" value="ECO:0007669"/>
    <property type="project" value="TreeGrafter"/>
</dbReference>
<keyword evidence="10 11" id="KW-0119">Carbohydrate metabolism</keyword>
<evidence type="ECO:0000256" key="4">
    <source>
        <dbReference type="ARBA" id="ARBA00006206"/>
    </source>
</evidence>
<dbReference type="UniPathway" id="UPA00242"/>
<gene>
    <name evidence="16" type="ORF">FHX64_002502</name>
</gene>
<keyword evidence="17" id="KW-1185">Reference proteome</keyword>
<dbReference type="CDD" id="cd09019">
    <property type="entry name" value="galactose_mutarotase_like"/>
    <property type="match status" value="1"/>
</dbReference>
<dbReference type="Pfam" id="PF01263">
    <property type="entry name" value="Aldose_epim"/>
    <property type="match status" value="1"/>
</dbReference>
<feature type="signal peptide" evidence="15">
    <location>
        <begin position="1"/>
        <end position="24"/>
    </location>
</feature>
<evidence type="ECO:0000256" key="2">
    <source>
        <dbReference type="ARBA" id="ARBA00001913"/>
    </source>
</evidence>
<dbReference type="GO" id="GO:0004034">
    <property type="term" value="F:aldose 1-epimerase activity"/>
    <property type="evidence" value="ECO:0007669"/>
    <property type="project" value="UniProtKB-EC"/>
</dbReference>
<dbReference type="InterPro" id="IPR018052">
    <property type="entry name" value="Ald1_epimerase_CS"/>
</dbReference>
<evidence type="ECO:0000256" key="13">
    <source>
        <dbReference type="PIRSR" id="PIRSR005096-2"/>
    </source>
</evidence>
<comment type="catalytic activity">
    <reaction evidence="1 11">
        <text>alpha-D-glucose = beta-D-glucose</text>
        <dbReference type="Rhea" id="RHEA:10264"/>
        <dbReference type="ChEBI" id="CHEBI:15903"/>
        <dbReference type="ChEBI" id="CHEBI:17925"/>
        <dbReference type="EC" id="5.1.3.3"/>
    </reaction>
</comment>
<dbReference type="InterPro" id="IPR011013">
    <property type="entry name" value="Gal_mutarotase_sf_dom"/>
</dbReference>
<dbReference type="GO" id="GO:0030246">
    <property type="term" value="F:carbohydrate binding"/>
    <property type="evidence" value="ECO:0007669"/>
    <property type="project" value="InterPro"/>
</dbReference>
<feature type="binding site" evidence="13">
    <location>
        <position position="286"/>
    </location>
    <ligand>
        <name>beta-D-galactose</name>
        <dbReference type="ChEBI" id="CHEBI:27667"/>
    </ligand>
</feature>
<feature type="active site" description="Proton acceptor" evidence="12">
    <location>
        <position position="353"/>
    </location>
</feature>
<name>A0A7W5DTI6_9PORP</name>
<evidence type="ECO:0000256" key="12">
    <source>
        <dbReference type="PIRSR" id="PIRSR005096-1"/>
    </source>
</evidence>
<dbReference type="Gene3D" id="2.70.98.10">
    <property type="match status" value="1"/>
</dbReference>
<evidence type="ECO:0000313" key="17">
    <source>
        <dbReference type="Proteomes" id="UP000544222"/>
    </source>
</evidence>
<accession>A0A7W5DTI6</accession>
<evidence type="ECO:0000256" key="8">
    <source>
        <dbReference type="ARBA" id="ARBA00022837"/>
    </source>
</evidence>
<feature type="binding site" evidence="14">
    <location>
        <begin position="117"/>
        <end position="118"/>
    </location>
    <ligand>
        <name>beta-D-galactose</name>
        <dbReference type="ChEBI" id="CHEBI:27667"/>
    </ligand>
</feature>
<dbReference type="PANTHER" id="PTHR10091:SF0">
    <property type="entry name" value="GALACTOSE MUTAROTASE"/>
    <property type="match status" value="1"/>
</dbReference>
<dbReference type="PROSITE" id="PS51257">
    <property type="entry name" value="PROKAR_LIPOPROTEIN"/>
    <property type="match status" value="1"/>
</dbReference>
<comment type="pathway">
    <text evidence="3 11">Carbohydrate metabolism; hexose metabolism.</text>
</comment>
<evidence type="ECO:0000256" key="3">
    <source>
        <dbReference type="ARBA" id="ARBA00005028"/>
    </source>
</evidence>
<feature type="active site" description="Proton donor" evidence="12">
    <location>
        <position position="214"/>
    </location>
</feature>
<proteinExistence type="inferred from homology"/>
<dbReference type="EC" id="5.1.3.3" evidence="6 11"/>